<dbReference type="PRINTS" id="PR00073">
    <property type="entry name" value="COPRGNOXDASE"/>
</dbReference>
<dbReference type="EMBL" id="CP092882">
    <property type="protein sequence ID" value="UYV81220.1"/>
    <property type="molecule type" value="Genomic_DNA"/>
</dbReference>
<evidence type="ECO:0000256" key="1">
    <source>
        <dbReference type="ARBA" id="ARBA00005168"/>
    </source>
</evidence>
<dbReference type="InterPro" id="IPR036406">
    <property type="entry name" value="Coprogen_oxidase_aer_sf"/>
</dbReference>
<evidence type="ECO:0000256" key="4">
    <source>
        <dbReference type="ARBA" id="ARBA00012869"/>
    </source>
</evidence>
<keyword evidence="6" id="KW-0627">Porphyrin biosynthesis</keyword>
<organism evidence="7 8">
    <name type="scientific">Cordylochernes scorpioides</name>
    <dbReference type="NCBI Taxonomy" id="51811"/>
    <lineage>
        <taxon>Eukaryota</taxon>
        <taxon>Metazoa</taxon>
        <taxon>Ecdysozoa</taxon>
        <taxon>Arthropoda</taxon>
        <taxon>Chelicerata</taxon>
        <taxon>Arachnida</taxon>
        <taxon>Pseudoscorpiones</taxon>
        <taxon>Cheliferoidea</taxon>
        <taxon>Chernetidae</taxon>
        <taxon>Cordylochernes</taxon>
    </lineage>
</organism>
<protein>
    <recommendedName>
        <fullName evidence="4">coproporphyrinogen oxidase</fullName>
        <ecNumber evidence="4">1.3.3.3</ecNumber>
    </recommendedName>
</protein>
<dbReference type="Proteomes" id="UP001235939">
    <property type="component" value="Chromosome 20"/>
</dbReference>
<comment type="pathway">
    <text evidence="1">Porphyrin-containing compound metabolism; protoporphyrin-IX biosynthesis; protoporphyrinogen-IX from coproporphyrinogen-III (O2 route): step 1/1.</text>
</comment>
<reference evidence="7 8" key="1">
    <citation type="submission" date="2022-01" db="EMBL/GenBank/DDBJ databases">
        <title>A chromosomal length assembly of Cordylochernes scorpioides.</title>
        <authorList>
            <person name="Zeh D."/>
            <person name="Zeh J."/>
        </authorList>
    </citation>
    <scope>NUCLEOTIDE SEQUENCE [LARGE SCALE GENOMIC DNA]</scope>
    <source>
        <strain evidence="7">IN4F17</strain>
        <tissue evidence="7">Whole Body</tissue>
    </source>
</reference>
<dbReference type="EC" id="1.3.3.3" evidence="4"/>
<accession>A0ABY6LJ52</accession>
<evidence type="ECO:0000256" key="3">
    <source>
        <dbReference type="ARBA" id="ARBA00011738"/>
    </source>
</evidence>
<dbReference type="NCBIfam" id="NF003727">
    <property type="entry name" value="PRK05330.1"/>
    <property type="match status" value="1"/>
</dbReference>
<comment type="similarity">
    <text evidence="2">Belongs to the aerobic coproporphyrinogen-III oxidase family.</text>
</comment>
<keyword evidence="5" id="KW-0560">Oxidoreductase</keyword>
<dbReference type="PANTHER" id="PTHR10755">
    <property type="entry name" value="COPROPORPHYRINOGEN III OXIDASE, MITOCHONDRIAL"/>
    <property type="match status" value="1"/>
</dbReference>
<keyword evidence="8" id="KW-1185">Reference proteome</keyword>
<dbReference type="InterPro" id="IPR018375">
    <property type="entry name" value="Coprogen_oxidase_CS"/>
</dbReference>
<evidence type="ECO:0000256" key="6">
    <source>
        <dbReference type="ARBA" id="ARBA00023244"/>
    </source>
</evidence>
<dbReference type="Gene3D" id="3.40.1500.10">
    <property type="entry name" value="Coproporphyrinogen III oxidase, aerobic"/>
    <property type="match status" value="1"/>
</dbReference>
<dbReference type="PIRSF" id="PIRSF000166">
    <property type="entry name" value="Coproporphyri_ox"/>
    <property type="match status" value="1"/>
</dbReference>
<dbReference type="PANTHER" id="PTHR10755:SF0">
    <property type="entry name" value="OXYGEN-DEPENDENT COPROPORPHYRINOGEN-III OXIDASE, MITOCHONDRIAL"/>
    <property type="match status" value="1"/>
</dbReference>
<sequence>MKILNLLRQIRHLALPNVTKSKYSKYIFATTLSVTLSGVAYYHRPHHAYMNNDIKMDFMAKSITPCDELVSNRNSMRSKMEIMIMNLQKEICSALEALDEKSFIVDKWERAQGGGGVTCVLQDGQVFEKAGVNISVVHGTLPPAAAAQMRSRGKQFAPGELQFYASGISSVIHPRNPHIPTLHFNYRYFEVIDCNGTVHWWFGGGTDLTPYYLDEDDVKCFHKTLKEVCDRFDCTYYSSFKKWCDDYFFVKHRNERRGVGGIFFDDLDSPDSNTAFEFIKSCGKAVLPSYLPIVTKNKDHSYNCAERQWQLLRRGRYVEFNLIYDRGTKFGLNTPEARFESILMSLPLLAKWEYCHSPEPCSKEEELMKVLKCPRDWV</sequence>
<dbReference type="SUPFAM" id="SSF102886">
    <property type="entry name" value="Coproporphyrinogen III oxidase"/>
    <property type="match status" value="1"/>
</dbReference>
<dbReference type="Pfam" id="PF01218">
    <property type="entry name" value="Coprogen_oxidas"/>
    <property type="match status" value="1"/>
</dbReference>
<name>A0ABY6LJ52_9ARAC</name>
<gene>
    <name evidence="7" type="ORF">LAZ67_20000373</name>
</gene>
<comment type="subunit">
    <text evidence="3">Homodimer.</text>
</comment>
<dbReference type="InterPro" id="IPR001260">
    <property type="entry name" value="Coprogen_oxidase_aer"/>
</dbReference>
<evidence type="ECO:0000256" key="2">
    <source>
        <dbReference type="ARBA" id="ARBA00010644"/>
    </source>
</evidence>
<evidence type="ECO:0000313" key="8">
    <source>
        <dbReference type="Proteomes" id="UP001235939"/>
    </source>
</evidence>
<proteinExistence type="inferred from homology"/>
<dbReference type="PROSITE" id="PS01021">
    <property type="entry name" value="COPROGEN_OXIDASE"/>
    <property type="match status" value="1"/>
</dbReference>
<evidence type="ECO:0000256" key="5">
    <source>
        <dbReference type="ARBA" id="ARBA00023002"/>
    </source>
</evidence>
<evidence type="ECO:0000313" key="7">
    <source>
        <dbReference type="EMBL" id="UYV81220.1"/>
    </source>
</evidence>